<dbReference type="Proteomes" id="UP000789390">
    <property type="component" value="Unassembled WGS sequence"/>
</dbReference>
<reference evidence="2" key="1">
    <citation type="submission" date="2021-11" db="EMBL/GenBank/DDBJ databases">
        <authorList>
            <person name="Schell T."/>
        </authorList>
    </citation>
    <scope>NUCLEOTIDE SEQUENCE</scope>
    <source>
        <strain evidence="2">M5</strain>
    </source>
</reference>
<comment type="caution">
    <text evidence="2">The sequence shown here is derived from an EMBL/GenBank/DDBJ whole genome shotgun (WGS) entry which is preliminary data.</text>
</comment>
<accession>A0A8J2RRV0</accession>
<proteinExistence type="predicted"/>
<keyword evidence="3" id="KW-1185">Reference proteome</keyword>
<protein>
    <submittedName>
        <fullName evidence="2">Uncharacterized protein</fullName>
    </submittedName>
</protein>
<organism evidence="2 3">
    <name type="scientific">Daphnia galeata</name>
    <dbReference type="NCBI Taxonomy" id="27404"/>
    <lineage>
        <taxon>Eukaryota</taxon>
        <taxon>Metazoa</taxon>
        <taxon>Ecdysozoa</taxon>
        <taxon>Arthropoda</taxon>
        <taxon>Crustacea</taxon>
        <taxon>Branchiopoda</taxon>
        <taxon>Diplostraca</taxon>
        <taxon>Cladocera</taxon>
        <taxon>Anomopoda</taxon>
        <taxon>Daphniidae</taxon>
        <taxon>Daphnia</taxon>
    </lineage>
</organism>
<feature type="compositionally biased region" description="Basic residues" evidence="1">
    <location>
        <begin position="300"/>
        <end position="310"/>
    </location>
</feature>
<name>A0A8J2RRV0_9CRUS</name>
<dbReference type="AlphaFoldDB" id="A0A8J2RRV0"/>
<feature type="region of interest" description="Disordered" evidence="1">
    <location>
        <begin position="286"/>
        <end position="310"/>
    </location>
</feature>
<evidence type="ECO:0000313" key="2">
    <source>
        <dbReference type="EMBL" id="CAH0103690.1"/>
    </source>
</evidence>
<dbReference type="EMBL" id="CAKKLH010000112">
    <property type="protein sequence ID" value="CAH0103690.1"/>
    <property type="molecule type" value="Genomic_DNA"/>
</dbReference>
<sequence length="376" mass="41694">MESLGTGGRDSDCQSQCPTVISTGECPMDILLVGGGRNPFSDVLLTCFFVPCYTTVTAPNDCTESILPQHCCAVLLPRLPNSIDDVFVAHPSQLVIHWTPPSPPYEYSVDHRSHNNNQQQVRTGTVQIVNWRRNANEKASMKIVQHWKLLLSKYKSSHHLLLRSCLCVCAPDDREGHNLRRIVRGAARISSMDGEPKGFTRVLMVFPAVILSTATTRQSTSAMAGYLYQRLLVMLMLLVMVTTGAGGQDTESSSVVRILAVFDQSEMEMMERVMHKTLIAHNKEKTAWTGSSGNGGGRWNHGRRSRPSHKLTHRPVAVLVLSADDRSVFRVALAAAPFQLPVIGARLPNEYSTIHLSSKKLEYFKFGPLWKAVLAM</sequence>
<gene>
    <name evidence="2" type="ORF">DGAL_LOCUS6273</name>
</gene>
<evidence type="ECO:0000313" key="3">
    <source>
        <dbReference type="Proteomes" id="UP000789390"/>
    </source>
</evidence>
<evidence type="ECO:0000256" key="1">
    <source>
        <dbReference type="SAM" id="MobiDB-lite"/>
    </source>
</evidence>